<evidence type="ECO:0000256" key="11">
    <source>
        <dbReference type="ARBA" id="ARBA00023328"/>
    </source>
</evidence>
<dbReference type="GO" id="GO:0046872">
    <property type="term" value="F:metal ion binding"/>
    <property type="evidence" value="ECO:0007669"/>
    <property type="project" value="UniProtKB-KW"/>
</dbReference>
<organism>
    <name type="scientific">Branchiostoma floridae</name>
    <name type="common">Florida lancelet</name>
    <name type="synonym">Amphioxus</name>
    <dbReference type="NCBI Taxonomy" id="7739"/>
    <lineage>
        <taxon>Eukaryota</taxon>
        <taxon>Metazoa</taxon>
        <taxon>Chordata</taxon>
        <taxon>Cephalochordata</taxon>
        <taxon>Leptocardii</taxon>
        <taxon>Amphioxiformes</taxon>
        <taxon>Branchiostomatidae</taxon>
        <taxon>Branchiostoma</taxon>
    </lineage>
</organism>
<protein>
    <recommendedName>
        <fullName evidence="13">Mis18 domain-containing protein</fullName>
    </recommendedName>
</protein>
<evidence type="ECO:0000256" key="5">
    <source>
        <dbReference type="ARBA" id="ARBA00022618"/>
    </source>
</evidence>
<name>C3YXD2_BRAFL</name>
<evidence type="ECO:0000313" key="14">
    <source>
        <dbReference type="EMBL" id="EEN55150.1"/>
    </source>
</evidence>
<feature type="compositionally biased region" description="Polar residues" evidence="12">
    <location>
        <begin position="229"/>
        <end position="238"/>
    </location>
</feature>
<keyword evidence="8" id="KW-0862">Zinc</keyword>
<evidence type="ECO:0000256" key="4">
    <source>
        <dbReference type="ARBA" id="ARBA00022454"/>
    </source>
</evidence>
<reference evidence="14" key="1">
    <citation type="journal article" date="2008" name="Nature">
        <title>The amphioxus genome and the evolution of the chordate karyotype.</title>
        <authorList>
            <consortium name="US DOE Joint Genome Institute (JGI-PGF)"/>
            <person name="Putnam N.H."/>
            <person name="Butts T."/>
            <person name="Ferrier D.E.K."/>
            <person name="Furlong R.F."/>
            <person name="Hellsten U."/>
            <person name="Kawashima T."/>
            <person name="Robinson-Rechavi M."/>
            <person name="Shoguchi E."/>
            <person name="Terry A."/>
            <person name="Yu J.-K."/>
            <person name="Benito-Gutierrez E.L."/>
            <person name="Dubchak I."/>
            <person name="Garcia-Fernandez J."/>
            <person name="Gibson-Brown J.J."/>
            <person name="Grigoriev I.V."/>
            <person name="Horton A.C."/>
            <person name="de Jong P.J."/>
            <person name="Jurka J."/>
            <person name="Kapitonov V.V."/>
            <person name="Kohara Y."/>
            <person name="Kuroki Y."/>
            <person name="Lindquist E."/>
            <person name="Lucas S."/>
            <person name="Osoegawa K."/>
            <person name="Pennacchio L.A."/>
            <person name="Salamov A.A."/>
            <person name="Satou Y."/>
            <person name="Sauka-Spengler T."/>
            <person name="Schmutz J."/>
            <person name="Shin-I T."/>
            <person name="Toyoda A."/>
            <person name="Bronner-Fraser M."/>
            <person name="Fujiyama A."/>
            <person name="Holland L.Z."/>
            <person name="Holland P.W.H."/>
            <person name="Satoh N."/>
            <person name="Rokhsar D.S."/>
        </authorList>
    </citation>
    <scope>NUCLEOTIDE SEQUENCE [LARGE SCALE GENOMIC DNA]</scope>
    <source>
        <strain evidence="14">S238N-H82</strain>
        <tissue evidence="14">Testes</tissue>
    </source>
</reference>
<dbReference type="FunCoup" id="C3YXD2">
    <property type="interactions" value="64"/>
</dbReference>
<dbReference type="GO" id="GO:0051301">
    <property type="term" value="P:cell division"/>
    <property type="evidence" value="ECO:0007669"/>
    <property type="project" value="UniProtKB-KW"/>
</dbReference>
<dbReference type="eggNOG" id="ENOG502S9R8">
    <property type="taxonomic scope" value="Eukaryota"/>
</dbReference>
<evidence type="ECO:0000256" key="10">
    <source>
        <dbReference type="ARBA" id="ARBA00023306"/>
    </source>
</evidence>
<keyword evidence="10" id="KW-0131">Cell cycle</keyword>
<evidence type="ECO:0000256" key="9">
    <source>
        <dbReference type="ARBA" id="ARBA00023242"/>
    </source>
</evidence>
<dbReference type="InterPro" id="IPR034752">
    <property type="entry name" value="Mis18"/>
</dbReference>
<feature type="region of interest" description="Disordered" evidence="12">
    <location>
        <begin position="203"/>
        <end position="303"/>
    </location>
</feature>
<dbReference type="InterPro" id="IPR004910">
    <property type="entry name" value="Yippee/Mis18/Cereblon"/>
</dbReference>
<evidence type="ECO:0000256" key="3">
    <source>
        <dbReference type="ARBA" id="ARBA00004584"/>
    </source>
</evidence>
<keyword evidence="11" id="KW-0137">Centromere</keyword>
<dbReference type="EMBL" id="GG666562">
    <property type="protein sequence ID" value="EEN55150.1"/>
    <property type="molecule type" value="Genomic_DNA"/>
</dbReference>
<dbReference type="AlphaFoldDB" id="C3YXD2"/>
<dbReference type="PROSITE" id="PS51793">
    <property type="entry name" value="MIS18"/>
    <property type="match status" value="1"/>
</dbReference>
<feature type="domain" description="Mis18" evidence="13">
    <location>
        <begin position="52"/>
        <end position="158"/>
    </location>
</feature>
<accession>C3YXD2</accession>
<keyword evidence="5" id="KW-0132">Cell division</keyword>
<evidence type="ECO:0000256" key="12">
    <source>
        <dbReference type="SAM" id="MobiDB-lite"/>
    </source>
</evidence>
<dbReference type="PANTHER" id="PTHR16431:SF1">
    <property type="entry name" value="NEUROGENIC PROTEIN MASTERMIND"/>
    <property type="match status" value="1"/>
</dbReference>
<proteinExistence type="predicted"/>
<evidence type="ECO:0000259" key="13">
    <source>
        <dbReference type="PROSITE" id="PS51793"/>
    </source>
</evidence>
<dbReference type="STRING" id="7739.C3YXD2"/>
<dbReference type="PANTHER" id="PTHR16431">
    <property type="entry name" value="NEUROGENIC PROTEIN MASTERMIND"/>
    <property type="match status" value="1"/>
</dbReference>
<evidence type="ECO:0000256" key="1">
    <source>
        <dbReference type="ARBA" id="ARBA00003694"/>
    </source>
</evidence>
<comment type="function">
    <text evidence="1">Required for recruitment of CENPA to centromeres and normal chromosome segregation during mitosis.</text>
</comment>
<comment type="subcellular location">
    <subcellularLocation>
        <location evidence="3">Chromosome</location>
        <location evidence="3">Centromere</location>
    </subcellularLocation>
    <subcellularLocation>
        <location evidence="2">Nucleus</location>
    </subcellularLocation>
</comment>
<keyword evidence="4" id="KW-0158">Chromosome</keyword>
<dbReference type="InParanoid" id="C3YXD2"/>
<evidence type="ECO:0000256" key="7">
    <source>
        <dbReference type="ARBA" id="ARBA00022776"/>
    </source>
</evidence>
<feature type="compositionally biased region" description="Low complexity" evidence="12">
    <location>
        <begin position="281"/>
        <end position="295"/>
    </location>
</feature>
<sequence length="303" mass="32762">MRQNLTLQQSQQFAILTILTLFDRRITMAEKGDHSAGAGEEEEEVEEVADSPDVFQCQNCREILADSLAMKDPLTGPKACIEMSYISFTAVSETVTVGKTITHSEKQTDRDYGCSYLPLSCAGCGAEIGVMYRGTHSEFDALRDLYTIDINKVTTYSLGSGIPKCSLGGIVSAQEKIDNGLAKIRHVLMTLSKRLSVLEQAMMEEEEPDTKENLTPAPRVKHEVKNERPSGTPSRGNKSSQRPSQSSYGSPVPARTHSTPGGDGVSPCTTSAHAFLSDMTAARSSSASPVSLESSLGKVSFRE</sequence>
<keyword evidence="9" id="KW-0539">Nucleus</keyword>
<evidence type="ECO:0000256" key="2">
    <source>
        <dbReference type="ARBA" id="ARBA00004123"/>
    </source>
</evidence>
<gene>
    <name evidence="14" type="ORF">BRAFLDRAFT_81804</name>
</gene>
<keyword evidence="7" id="KW-0498">Mitosis</keyword>
<dbReference type="GO" id="GO:0000775">
    <property type="term" value="C:chromosome, centromeric region"/>
    <property type="evidence" value="ECO:0007669"/>
    <property type="project" value="UniProtKB-SubCell"/>
</dbReference>
<dbReference type="GO" id="GO:0005634">
    <property type="term" value="C:nucleus"/>
    <property type="evidence" value="ECO:0007669"/>
    <property type="project" value="UniProtKB-SubCell"/>
</dbReference>
<dbReference type="Pfam" id="PF03226">
    <property type="entry name" value="Yippee-Mis18"/>
    <property type="match status" value="1"/>
</dbReference>
<evidence type="ECO:0000256" key="6">
    <source>
        <dbReference type="ARBA" id="ARBA00022723"/>
    </source>
</evidence>
<feature type="compositionally biased region" description="Low complexity" evidence="12">
    <location>
        <begin position="239"/>
        <end position="251"/>
    </location>
</feature>
<evidence type="ECO:0000256" key="8">
    <source>
        <dbReference type="ARBA" id="ARBA00022833"/>
    </source>
</evidence>
<keyword evidence="6" id="KW-0479">Metal-binding</keyword>